<dbReference type="Proteomes" id="UP000807469">
    <property type="component" value="Unassembled WGS sequence"/>
</dbReference>
<dbReference type="EMBL" id="MU155467">
    <property type="protein sequence ID" value="KAF9473146.1"/>
    <property type="molecule type" value="Genomic_DNA"/>
</dbReference>
<name>A0A9P5YSI0_9AGAR</name>
<dbReference type="OrthoDB" id="2745898at2759"/>
<evidence type="ECO:0000313" key="2">
    <source>
        <dbReference type="Proteomes" id="UP000807469"/>
    </source>
</evidence>
<evidence type="ECO:0000313" key="1">
    <source>
        <dbReference type="EMBL" id="KAF9473146.1"/>
    </source>
</evidence>
<proteinExistence type="predicted"/>
<sequence>MSTVPLDIVGVIIDQLAEDFDDEDAETFASVKSMSLVCRDYLPFCRKRIFASIVLTSCRFEPWKGEGLISQLHELLSTTPEIAGYIRDLKYYIGKEDFKDPTFTTQTLRQVTCLTSLFIHHSSDDSRLGFTWWNPLRPALHYVLQLPSLREFHISNVNNFFLYDLAPCINLETFSCLHSTAWPVRPIDLPSSSIRLRALIIGVDCASIMRRMCTEKCLDGSPFIDFSKLTDLSVTLSTAIQVEASQMLGNLCTELVKVSLYLLEPSLNWVGLANMLLPSRNTLKCICLETVFSGGEGDDPLQGLVDELKRLGNDNIIEEIVLRIHIFNRNYDFNRGDRWGSFDKLFAEFKWPMLRSVALTISFTISKGYFLEELRNLPQTHDQFPWLSSNKSLVFKFDVKGM</sequence>
<accession>A0A9P5YSI0</accession>
<comment type="caution">
    <text evidence="1">The sequence shown here is derived from an EMBL/GenBank/DDBJ whole genome shotgun (WGS) entry which is preliminary data.</text>
</comment>
<dbReference type="AlphaFoldDB" id="A0A9P5YSI0"/>
<keyword evidence="2" id="KW-1185">Reference proteome</keyword>
<protein>
    <submittedName>
        <fullName evidence="1">Uncharacterized protein</fullName>
    </submittedName>
</protein>
<organism evidence="1 2">
    <name type="scientific">Pholiota conissans</name>
    <dbReference type="NCBI Taxonomy" id="109636"/>
    <lineage>
        <taxon>Eukaryota</taxon>
        <taxon>Fungi</taxon>
        <taxon>Dikarya</taxon>
        <taxon>Basidiomycota</taxon>
        <taxon>Agaricomycotina</taxon>
        <taxon>Agaricomycetes</taxon>
        <taxon>Agaricomycetidae</taxon>
        <taxon>Agaricales</taxon>
        <taxon>Agaricineae</taxon>
        <taxon>Strophariaceae</taxon>
        <taxon>Pholiota</taxon>
    </lineage>
</organism>
<reference evidence="1" key="1">
    <citation type="submission" date="2020-11" db="EMBL/GenBank/DDBJ databases">
        <authorList>
            <consortium name="DOE Joint Genome Institute"/>
            <person name="Ahrendt S."/>
            <person name="Riley R."/>
            <person name="Andreopoulos W."/>
            <person name="Labutti K."/>
            <person name="Pangilinan J."/>
            <person name="Ruiz-Duenas F.J."/>
            <person name="Barrasa J.M."/>
            <person name="Sanchez-Garcia M."/>
            <person name="Camarero S."/>
            <person name="Miyauchi S."/>
            <person name="Serrano A."/>
            <person name="Linde D."/>
            <person name="Babiker R."/>
            <person name="Drula E."/>
            <person name="Ayuso-Fernandez I."/>
            <person name="Pacheco R."/>
            <person name="Padilla G."/>
            <person name="Ferreira P."/>
            <person name="Barriuso J."/>
            <person name="Kellner H."/>
            <person name="Castanera R."/>
            <person name="Alfaro M."/>
            <person name="Ramirez L."/>
            <person name="Pisabarro A.G."/>
            <person name="Kuo A."/>
            <person name="Tritt A."/>
            <person name="Lipzen A."/>
            <person name="He G."/>
            <person name="Yan M."/>
            <person name="Ng V."/>
            <person name="Cullen D."/>
            <person name="Martin F."/>
            <person name="Rosso M.-N."/>
            <person name="Henrissat B."/>
            <person name="Hibbett D."/>
            <person name="Martinez A.T."/>
            <person name="Grigoriev I.V."/>
        </authorList>
    </citation>
    <scope>NUCLEOTIDE SEQUENCE</scope>
    <source>
        <strain evidence="1">CIRM-BRFM 674</strain>
    </source>
</reference>
<gene>
    <name evidence="1" type="ORF">BDN70DRAFT_407397</name>
</gene>